<evidence type="ECO:0000313" key="4">
    <source>
        <dbReference type="EMBL" id="SEC38903.1"/>
    </source>
</evidence>
<dbReference type="InterPro" id="IPR055170">
    <property type="entry name" value="GFO_IDH_MocA-like_dom"/>
</dbReference>
<evidence type="ECO:0000259" key="2">
    <source>
        <dbReference type="Pfam" id="PF01408"/>
    </source>
</evidence>
<dbReference type="PANTHER" id="PTHR43708">
    <property type="entry name" value="CONSERVED EXPRESSED OXIDOREDUCTASE (EUROFUNG)"/>
    <property type="match status" value="1"/>
</dbReference>
<dbReference type="InterPro" id="IPR036291">
    <property type="entry name" value="NAD(P)-bd_dom_sf"/>
</dbReference>
<gene>
    <name evidence="4" type="ORF">SAMN04489745_2744</name>
</gene>
<dbReference type="EMBL" id="FNSN01000003">
    <property type="protein sequence ID" value="SEC38903.1"/>
    <property type="molecule type" value="Genomic_DNA"/>
</dbReference>
<dbReference type="Gene3D" id="3.30.360.10">
    <property type="entry name" value="Dihydrodipicolinate Reductase, domain 2"/>
    <property type="match status" value="1"/>
</dbReference>
<organism evidence="4 5">
    <name type="scientific">Arthrobacter woluwensis</name>
    <dbReference type="NCBI Taxonomy" id="156980"/>
    <lineage>
        <taxon>Bacteria</taxon>
        <taxon>Bacillati</taxon>
        <taxon>Actinomycetota</taxon>
        <taxon>Actinomycetes</taxon>
        <taxon>Micrococcales</taxon>
        <taxon>Micrococcaceae</taxon>
        <taxon>Arthrobacter</taxon>
    </lineage>
</organism>
<keyword evidence="5" id="KW-1185">Reference proteome</keyword>
<dbReference type="SUPFAM" id="SSF51735">
    <property type="entry name" value="NAD(P)-binding Rossmann-fold domains"/>
    <property type="match status" value="1"/>
</dbReference>
<dbReference type="PANTHER" id="PTHR43708:SF8">
    <property type="entry name" value="OXIDOREDUCTASE"/>
    <property type="match status" value="1"/>
</dbReference>
<dbReference type="SUPFAM" id="SSF55347">
    <property type="entry name" value="Glyceraldehyde-3-phosphate dehydrogenase-like, C-terminal domain"/>
    <property type="match status" value="1"/>
</dbReference>
<dbReference type="GO" id="GO:0000166">
    <property type="term" value="F:nucleotide binding"/>
    <property type="evidence" value="ECO:0007669"/>
    <property type="project" value="InterPro"/>
</dbReference>
<feature type="domain" description="GFO/IDH/MocA-like oxidoreductase" evidence="3">
    <location>
        <begin position="130"/>
        <end position="284"/>
    </location>
</feature>
<sequence>MDLSVAVVGFGLRSGLWRHAHKPGEGSRVTIVCDTSERGRADAARALPDVTVTGDLQDVLDSGVDAVLVLTPDSQHAAVAVQTLKAGIATFCEKPLDISLEAADSILTTARETGTRLYVGHNMRHMPVVTQMRDLIKQGLIGEVKAVWCRHFVGNGGDYYFKDWHAQRRNVNTLLLQKGAHDLDVIHWLAGGYTARVSAIGKLAVYGEVASRRDNSDRRMGDWFSVDNWPPAAQTDLAEEIDVEDISMMNMVLDNGVLASYEQCHFTPDYWRSYTVIGTEGRLENFGDGPGETIKVWNTRSSYGFAEPDLEVEILDGDGGHGGADPLLIGEFLRFVRDGGQTQTSPVAARQAVAAGILAAESLRGDGSALPVPPLDPELVEYFERGQTA</sequence>
<keyword evidence="1" id="KW-0520">NAD</keyword>
<dbReference type="STRING" id="156980.SAMN04489745_2744"/>
<dbReference type="Gene3D" id="3.40.50.720">
    <property type="entry name" value="NAD(P)-binding Rossmann-like Domain"/>
    <property type="match status" value="1"/>
</dbReference>
<proteinExistence type="predicted"/>
<evidence type="ECO:0000313" key="5">
    <source>
        <dbReference type="Proteomes" id="UP000182652"/>
    </source>
</evidence>
<feature type="domain" description="Gfo/Idh/MocA-like oxidoreductase N-terminal" evidence="2">
    <location>
        <begin position="4"/>
        <end position="121"/>
    </location>
</feature>
<dbReference type="Pfam" id="PF01408">
    <property type="entry name" value="GFO_IDH_MocA"/>
    <property type="match status" value="1"/>
</dbReference>
<reference evidence="4 5" key="1">
    <citation type="submission" date="2016-10" db="EMBL/GenBank/DDBJ databases">
        <authorList>
            <person name="de Groot N.N."/>
        </authorList>
    </citation>
    <scope>NUCLEOTIDE SEQUENCE [LARGE SCALE GENOMIC DNA]</scope>
    <source>
        <strain evidence="4 5">DSM 10495</strain>
    </source>
</reference>
<evidence type="ECO:0000259" key="3">
    <source>
        <dbReference type="Pfam" id="PF22725"/>
    </source>
</evidence>
<dbReference type="InterPro" id="IPR000683">
    <property type="entry name" value="Gfo/Idh/MocA-like_OxRdtase_N"/>
</dbReference>
<dbReference type="Pfam" id="PF22725">
    <property type="entry name" value="GFO_IDH_MocA_C3"/>
    <property type="match status" value="1"/>
</dbReference>
<dbReference type="Proteomes" id="UP000182652">
    <property type="component" value="Unassembled WGS sequence"/>
</dbReference>
<dbReference type="AlphaFoldDB" id="A0A1H4S426"/>
<accession>A0A1H4S426</accession>
<name>A0A1H4S426_9MICC</name>
<dbReference type="InterPro" id="IPR051317">
    <property type="entry name" value="Gfo/Idh/MocA_oxidoreduct"/>
</dbReference>
<dbReference type="RefSeq" id="WP_066215099.1">
    <property type="nucleotide sequence ID" value="NZ_FNSN01000003.1"/>
</dbReference>
<evidence type="ECO:0000256" key="1">
    <source>
        <dbReference type="ARBA" id="ARBA00023027"/>
    </source>
</evidence>
<protein>
    <submittedName>
        <fullName evidence="4">Predicted dehydrogenase</fullName>
    </submittedName>
</protein>